<dbReference type="PANTHER" id="PTHR46484:SF1">
    <property type="entry name" value="SCHWANN CELL MYELIN PROTEIN-RELATED"/>
    <property type="match status" value="1"/>
</dbReference>
<feature type="domain" description="Immunoglobulin" evidence="2">
    <location>
        <begin position="26"/>
        <end position="135"/>
    </location>
</feature>
<evidence type="ECO:0000256" key="1">
    <source>
        <dbReference type="SAM" id="SignalP"/>
    </source>
</evidence>
<evidence type="ECO:0000313" key="3">
    <source>
        <dbReference type="EMBL" id="KAK7933785.1"/>
    </source>
</evidence>
<feature type="signal peptide" evidence="1">
    <location>
        <begin position="1"/>
        <end position="17"/>
    </location>
</feature>
<name>A0AAW0Q478_9GOBI</name>
<dbReference type="EMBL" id="JBBPFD010000003">
    <property type="protein sequence ID" value="KAK7933785.1"/>
    <property type="molecule type" value="Genomic_DNA"/>
</dbReference>
<proteinExistence type="predicted"/>
<dbReference type="PANTHER" id="PTHR46484">
    <property type="entry name" value="SI:CH211-171H4.5-RELATED"/>
    <property type="match status" value="1"/>
</dbReference>
<protein>
    <recommendedName>
        <fullName evidence="2">Immunoglobulin domain-containing protein</fullName>
    </recommendedName>
</protein>
<dbReference type="Pfam" id="PF24518">
    <property type="entry name" value="Ig_CD22"/>
    <property type="match status" value="1"/>
</dbReference>
<dbReference type="InterPro" id="IPR003599">
    <property type="entry name" value="Ig_sub"/>
</dbReference>
<gene>
    <name evidence="3" type="ORF">WMY93_004681</name>
</gene>
<dbReference type="InterPro" id="IPR036179">
    <property type="entry name" value="Ig-like_dom_sf"/>
</dbReference>
<organism evidence="3 4">
    <name type="scientific">Mugilogobius chulae</name>
    <name type="common">yellowstripe goby</name>
    <dbReference type="NCBI Taxonomy" id="88201"/>
    <lineage>
        <taxon>Eukaryota</taxon>
        <taxon>Metazoa</taxon>
        <taxon>Chordata</taxon>
        <taxon>Craniata</taxon>
        <taxon>Vertebrata</taxon>
        <taxon>Euteleostomi</taxon>
        <taxon>Actinopterygii</taxon>
        <taxon>Neopterygii</taxon>
        <taxon>Teleostei</taxon>
        <taxon>Neoteleostei</taxon>
        <taxon>Acanthomorphata</taxon>
        <taxon>Gobiaria</taxon>
        <taxon>Gobiiformes</taxon>
        <taxon>Gobioidei</taxon>
        <taxon>Gobiidae</taxon>
        <taxon>Gobionellinae</taxon>
        <taxon>Mugilogobius</taxon>
    </lineage>
</organism>
<evidence type="ECO:0000259" key="2">
    <source>
        <dbReference type="SMART" id="SM00409"/>
    </source>
</evidence>
<sequence>MLKLGLLVLLLQVFSFAQEDWTISAPSQVSAVSGSCVVIPCSYSFPQTHRKIKNYLGIWKRSGDQMNVASSRANYPLHVLYRGRTRFLGAVWKKKCTWVLERLRGSDTGLYFFRIELPEFKSFSWTSQPTKLQVVDVKPPQLDLSSAEEPADSGEPGFKRKFLAFCSLVHSCPIRPPVFSWSLSEGVQLSGVQQLDQWHWLTYSSVSFSLVNNRTVSLSCTASYPGGQQVSSTVQVV</sequence>
<dbReference type="InterPro" id="IPR056386">
    <property type="entry name" value="Ig_CD22"/>
</dbReference>
<keyword evidence="4" id="KW-1185">Reference proteome</keyword>
<dbReference type="Proteomes" id="UP001460270">
    <property type="component" value="Unassembled WGS sequence"/>
</dbReference>
<dbReference type="SUPFAM" id="SSF48726">
    <property type="entry name" value="Immunoglobulin"/>
    <property type="match status" value="2"/>
</dbReference>
<dbReference type="SMART" id="SM00409">
    <property type="entry name" value="IG"/>
    <property type="match status" value="1"/>
</dbReference>
<accession>A0AAW0Q478</accession>
<reference evidence="4" key="1">
    <citation type="submission" date="2024-04" db="EMBL/GenBank/DDBJ databases">
        <title>Salinicola lusitanus LLJ914,a marine bacterium isolated from the Okinawa Trough.</title>
        <authorList>
            <person name="Li J."/>
        </authorList>
    </citation>
    <scope>NUCLEOTIDE SEQUENCE [LARGE SCALE GENOMIC DNA]</scope>
</reference>
<keyword evidence="1" id="KW-0732">Signal</keyword>
<dbReference type="AlphaFoldDB" id="A0AAW0Q478"/>
<comment type="caution">
    <text evidence="3">The sequence shown here is derived from an EMBL/GenBank/DDBJ whole genome shotgun (WGS) entry which is preliminary data.</text>
</comment>
<dbReference type="InterPro" id="IPR013783">
    <property type="entry name" value="Ig-like_fold"/>
</dbReference>
<evidence type="ECO:0000313" key="4">
    <source>
        <dbReference type="Proteomes" id="UP001460270"/>
    </source>
</evidence>
<dbReference type="Gene3D" id="2.60.40.10">
    <property type="entry name" value="Immunoglobulins"/>
    <property type="match status" value="2"/>
</dbReference>
<feature type="chain" id="PRO_5043541840" description="Immunoglobulin domain-containing protein" evidence="1">
    <location>
        <begin position="18"/>
        <end position="237"/>
    </location>
</feature>